<dbReference type="InterPro" id="IPR036259">
    <property type="entry name" value="MFS_trans_sf"/>
</dbReference>
<feature type="transmembrane region" description="Helical" evidence="5">
    <location>
        <begin position="487"/>
        <end position="506"/>
    </location>
</feature>
<evidence type="ECO:0000313" key="6">
    <source>
        <dbReference type="EMBL" id="VVC29233.1"/>
    </source>
</evidence>
<dbReference type="PANTHER" id="PTHR23507">
    <property type="entry name" value="ZGC:174356"/>
    <property type="match status" value="1"/>
</dbReference>
<feature type="transmembrane region" description="Helical" evidence="5">
    <location>
        <begin position="394"/>
        <end position="413"/>
    </location>
</feature>
<dbReference type="Pfam" id="PF07690">
    <property type="entry name" value="MFS_1"/>
    <property type="match status" value="1"/>
</dbReference>
<evidence type="ECO:0000256" key="5">
    <source>
        <dbReference type="SAM" id="Phobius"/>
    </source>
</evidence>
<dbReference type="SUPFAM" id="SSF103473">
    <property type="entry name" value="MFS general substrate transporter"/>
    <property type="match status" value="1"/>
</dbReference>
<dbReference type="Proteomes" id="UP000325440">
    <property type="component" value="Unassembled WGS sequence"/>
</dbReference>
<evidence type="ECO:0000256" key="3">
    <source>
        <dbReference type="ARBA" id="ARBA00022989"/>
    </source>
</evidence>
<dbReference type="PANTHER" id="PTHR23507:SF1">
    <property type="entry name" value="FI18259P1-RELATED"/>
    <property type="match status" value="1"/>
</dbReference>
<evidence type="ECO:0000256" key="4">
    <source>
        <dbReference type="ARBA" id="ARBA00023136"/>
    </source>
</evidence>
<feature type="transmembrane region" description="Helical" evidence="5">
    <location>
        <begin position="453"/>
        <end position="475"/>
    </location>
</feature>
<keyword evidence="2 5" id="KW-0812">Transmembrane</keyword>
<feature type="transmembrane region" description="Helical" evidence="5">
    <location>
        <begin position="190"/>
        <end position="211"/>
    </location>
</feature>
<evidence type="ECO:0000313" key="7">
    <source>
        <dbReference type="Proteomes" id="UP000325440"/>
    </source>
</evidence>
<feature type="transmembrane region" description="Helical" evidence="5">
    <location>
        <begin position="327"/>
        <end position="351"/>
    </location>
</feature>
<evidence type="ECO:0000256" key="1">
    <source>
        <dbReference type="ARBA" id="ARBA00004141"/>
    </source>
</evidence>
<dbReference type="GO" id="GO:0022857">
    <property type="term" value="F:transmembrane transporter activity"/>
    <property type="evidence" value="ECO:0007669"/>
    <property type="project" value="InterPro"/>
</dbReference>
<feature type="transmembrane region" description="Helical" evidence="5">
    <location>
        <begin position="251"/>
        <end position="270"/>
    </location>
</feature>
<proteinExistence type="predicted"/>
<keyword evidence="7" id="KW-1185">Reference proteome</keyword>
<feature type="transmembrane region" description="Helical" evidence="5">
    <location>
        <begin position="363"/>
        <end position="382"/>
    </location>
</feature>
<feature type="transmembrane region" description="Helical" evidence="5">
    <location>
        <begin position="223"/>
        <end position="245"/>
    </location>
</feature>
<feature type="transmembrane region" description="Helical" evidence="5">
    <location>
        <begin position="124"/>
        <end position="145"/>
    </location>
</feature>
<keyword evidence="4 5" id="KW-0472">Membrane</keyword>
<dbReference type="AlphaFoldDB" id="A0A5E4MAV5"/>
<dbReference type="GO" id="GO:0016020">
    <property type="term" value="C:membrane"/>
    <property type="evidence" value="ECO:0007669"/>
    <property type="project" value="UniProtKB-SubCell"/>
</dbReference>
<organism evidence="6 7">
    <name type="scientific">Cinara cedri</name>
    <dbReference type="NCBI Taxonomy" id="506608"/>
    <lineage>
        <taxon>Eukaryota</taxon>
        <taxon>Metazoa</taxon>
        <taxon>Ecdysozoa</taxon>
        <taxon>Arthropoda</taxon>
        <taxon>Hexapoda</taxon>
        <taxon>Insecta</taxon>
        <taxon>Pterygota</taxon>
        <taxon>Neoptera</taxon>
        <taxon>Paraneoptera</taxon>
        <taxon>Hemiptera</taxon>
        <taxon>Sternorrhyncha</taxon>
        <taxon>Aphidomorpha</taxon>
        <taxon>Aphidoidea</taxon>
        <taxon>Aphididae</taxon>
        <taxon>Lachninae</taxon>
        <taxon>Cinara</taxon>
    </lineage>
</organism>
<keyword evidence="3 5" id="KW-1133">Transmembrane helix</keyword>
<feature type="transmembrane region" description="Helical" evidence="5">
    <location>
        <begin position="157"/>
        <end position="178"/>
    </location>
</feature>
<evidence type="ECO:0000256" key="2">
    <source>
        <dbReference type="ARBA" id="ARBA00022692"/>
    </source>
</evidence>
<dbReference type="Gene3D" id="1.20.1250.20">
    <property type="entry name" value="MFS general substrate transporter like domains"/>
    <property type="match status" value="1"/>
</dbReference>
<dbReference type="OrthoDB" id="3026777at2759"/>
<name>A0A5E4MAV5_9HEMI</name>
<protein>
    <submittedName>
        <fullName evidence="6">Major facilitator superfamily,Major facilitator superfamily domain</fullName>
    </submittedName>
</protein>
<reference evidence="6 7" key="1">
    <citation type="submission" date="2019-08" db="EMBL/GenBank/DDBJ databases">
        <authorList>
            <person name="Alioto T."/>
            <person name="Alioto T."/>
            <person name="Gomez Garrido J."/>
        </authorList>
    </citation>
    <scope>NUCLEOTIDE SEQUENCE [LARGE SCALE GENOMIC DNA]</scope>
</reference>
<dbReference type="InterPro" id="IPR011701">
    <property type="entry name" value="MFS"/>
</dbReference>
<accession>A0A5E4MAV5</accession>
<feature type="transmembrane region" description="Helical" evidence="5">
    <location>
        <begin position="419"/>
        <end position="441"/>
    </location>
</feature>
<sequence>MKFKGPSQRNGSMDLTQTNQKSLEIANTTGNGGNDENEERDWREMGFCTRVKYVFQNITVEPLLAFFQVSSVLSALTTQNLNLKKACRVNLQMDDEVCFGLENKNISSFVTEEVQVQQAVADMLIWQTVIQSSIPCVLVIFIGSWSDRNRKRKPCMLVPVLGELMRNAGLLLCVFYFYELPMEVAGLVESVPTSLTGGLTVLYLAAFSYMGDISSIKNRTLRVGLMNLFFGAAWPIGAALSGILFQKYGFLGVYYISTVLYLLAGLYGLVRIKENPGPAVGAITNGSVDKTQKPCMYLITDFFNMKHIREALRVTFKKGPRKRWVQLIMLMFIIVVVQGPMQGEVAVGYYYARLRFNWNEVDYSIFSTFLFVINIVGVGFAIGVLSHTFKVDDAIIGVISCSSKVLAGFAFAFAPTPFFFYMGAVVDIMSGSSYIVVRAILSKIVPHEELGQVSAIVAVIETIVPVVYKPMYSAIYRITVEKFPGAFYVIGSVMLIPSIFLYWWMYRINMNKSSIKYFEGDDKLNEDVDILKKS</sequence>
<gene>
    <name evidence="6" type="ORF">CINCED_3A024610</name>
</gene>
<comment type="subcellular location">
    <subcellularLocation>
        <location evidence="1">Membrane</location>
        <topology evidence="1">Multi-pass membrane protein</topology>
    </subcellularLocation>
</comment>
<dbReference type="EMBL" id="CABPRJ010000489">
    <property type="protein sequence ID" value="VVC29233.1"/>
    <property type="molecule type" value="Genomic_DNA"/>
</dbReference>